<keyword evidence="1" id="KW-0614">Plasmid</keyword>
<organism evidence="1 2">
    <name type="scientific">Ensifer adhaerens</name>
    <name type="common">Sinorhizobium morelense</name>
    <dbReference type="NCBI Taxonomy" id="106592"/>
    <lineage>
        <taxon>Bacteria</taxon>
        <taxon>Pseudomonadati</taxon>
        <taxon>Pseudomonadota</taxon>
        <taxon>Alphaproteobacteria</taxon>
        <taxon>Hyphomicrobiales</taxon>
        <taxon>Rhizobiaceae</taxon>
        <taxon>Sinorhizobium/Ensifer group</taxon>
        <taxon>Ensifer</taxon>
    </lineage>
</organism>
<dbReference type="Proteomes" id="UP001055460">
    <property type="component" value="Plasmid pB"/>
</dbReference>
<reference evidence="1" key="1">
    <citation type="submission" date="2022-06" db="EMBL/GenBank/DDBJ databases">
        <title>Physiological and biochemical characterization and genomic elucidation of a strain of the genus Ensifer adhaerens M8 that combines arsenic oxidation and chromium reduction.</title>
        <authorList>
            <person name="Li X."/>
            <person name="Yu c."/>
        </authorList>
    </citation>
    <scope>NUCLEOTIDE SEQUENCE</scope>
    <source>
        <strain evidence="1">M8</strain>
        <plasmid evidence="1">pB</plasmid>
    </source>
</reference>
<dbReference type="NCBIfam" id="NF033819">
    <property type="entry name" value="IS66_TnpB"/>
    <property type="match status" value="1"/>
</dbReference>
<dbReference type="AlphaFoldDB" id="A0A9Q8YF37"/>
<protein>
    <submittedName>
        <fullName evidence="1">IS66 family insertion sequence element accessory protein TnpB</fullName>
    </submittedName>
</protein>
<dbReference type="EMBL" id="CP098809">
    <property type="protein sequence ID" value="USJ27361.1"/>
    <property type="molecule type" value="Genomic_DNA"/>
</dbReference>
<dbReference type="InterPro" id="IPR008878">
    <property type="entry name" value="Transposase_IS66_Orf2"/>
</dbReference>
<evidence type="ECO:0000313" key="2">
    <source>
        <dbReference type="Proteomes" id="UP001055460"/>
    </source>
</evidence>
<proteinExistence type="predicted"/>
<accession>A0A9Q8YF37</accession>
<dbReference type="PANTHER" id="PTHR36455:SF1">
    <property type="entry name" value="BLR8292 PROTEIN"/>
    <property type="match status" value="1"/>
</dbReference>
<dbReference type="RefSeq" id="WP_252161032.1">
    <property type="nucleotide sequence ID" value="NZ_CP098809.1"/>
</dbReference>
<name>A0A9Q8YF37_ENSAD</name>
<sequence>MIPSGVKVFLASHPIDFRKGPDSLLSLVRDAGSDLFNGALYVFRAKRADRIKIVWWDGSGVCLYAERLEKAQFCWPRIGHSRVQLNQAQLLALVDGMDWKRVRSTPVKPPEIVAPVNNGAFDALCSWSCQSTTFTHRLIAFVAFPIIARVIEVGIVGQLDFRTGRFLLTVSALALPFVSL</sequence>
<dbReference type="PANTHER" id="PTHR36455">
    <property type="match status" value="1"/>
</dbReference>
<evidence type="ECO:0000313" key="1">
    <source>
        <dbReference type="EMBL" id="USJ27361.1"/>
    </source>
</evidence>
<dbReference type="Pfam" id="PF05717">
    <property type="entry name" value="TnpB_IS66"/>
    <property type="match status" value="1"/>
</dbReference>
<gene>
    <name evidence="1" type="primary">tnpB</name>
    <name evidence="1" type="ORF">NE863_33435</name>
</gene>
<geneLocation type="plasmid" evidence="1 2">
    <name>pB</name>
</geneLocation>